<dbReference type="InterPro" id="IPR017520">
    <property type="entry name" value="CHP03086"/>
</dbReference>
<protein>
    <submittedName>
        <fullName evidence="2">TIGR03086 family protein</fullName>
    </submittedName>
</protein>
<dbReference type="NCBIfam" id="TIGR03086">
    <property type="entry name" value="TIGR03086 family metal-binding protein"/>
    <property type="match status" value="1"/>
</dbReference>
<dbReference type="NCBIfam" id="TIGR03083">
    <property type="entry name" value="maleylpyruvate isomerase family mycothiol-dependent enzyme"/>
    <property type="match status" value="1"/>
</dbReference>
<proteinExistence type="predicted"/>
<name>A0A931CQ35_9MICC</name>
<dbReference type="Gene3D" id="1.20.120.450">
    <property type="entry name" value="dinb family like domain"/>
    <property type="match status" value="1"/>
</dbReference>
<dbReference type="SUPFAM" id="SSF109854">
    <property type="entry name" value="DinB/YfiT-like putative metalloenzymes"/>
    <property type="match status" value="1"/>
</dbReference>
<dbReference type="GO" id="GO:0046872">
    <property type="term" value="F:metal ion binding"/>
    <property type="evidence" value="ECO:0007669"/>
    <property type="project" value="InterPro"/>
</dbReference>
<dbReference type="Pfam" id="PF11716">
    <property type="entry name" value="MDMPI_N"/>
    <property type="match status" value="1"/>
</dbReference>
<gene>
    <name evidence="2" type="ORF">IV500_08590</name>
</gene>
<evidence type="ECO:0000313" key="2">
    <source>
        <dbReference type="EMBL" id="MBG0739444.1"/>
    </source>
</evidence>
<dbReference type="InterPro" id="IPR034660">
    <property type="entry name" value="DinB/YfiT-like"/>
</dbReference>
<organism evidence="2 3">
    <name type="scientific">Arthrobacter terrae</name>
    <dbReference type="NCBI Taxonomy" id="2935737"/>
    <lineage>
        <taxon>Bacteria</taxon>
        <taxon>Bacillati</taxon>
        <taxon>Actinomycetota</taxon>
        <taxon>Actinomycetes</taxon>
        <taxon>Micrococcales</taxon>
        <taxon>Micrococcaceae</taxon>
        <taxon>Arthrobacter</taxon>
    </lineage>
</organism>
<dbReference type="InterPro" id="IPR017517">
    <property type="entry name" value="Maleyloyr_isom"/>
</dbReference>
<sequence>MSPSPVAQLAGSLADISELVDGIRDEQWDLPTPCTQWSVHELVNHLSTGNQLFAHALAGDSPSTASLAALLPPGRPAAAHRDSVAALLAAFDSPGVLERVVVVPFGAVPGAVALHLRIVEALVHGWDLAHAVGLPPRFDQELAEQELAFTRLRLADVPPERSPFGPQRPVARDAPALDRLAACLGRDVPVSAADDRYRR</sequence>
<keyword evidence="3" id="KW-1185">Reference proteome</keyword>
<accession>A0A931CQ35</accession>
<feature type="domain" description="Mycothiol-dependent maleylpyruvate isomerase metal-binding" evidence="1">
    <location>
        <begin position="13"/>
        <end position="129"/>
    </location>
</feature>
<dbReference type="RefSeq" id="WP_196396389.1">
    <property type="nucleotide sequence ID" value="NZ_JADNYM010000009.1"/>
</dbReference>
<reference evidence="2 3" key="1">
    <citation type="submission" date="2020-11" db="EMBL/GenBank/DDBJ databases">
        <title>Arthrobacter antarcticus sp. nov., isolated from Antarctic Soil.</title>
        <authorList>
            <person name="Li J."/>
        </authorList>
    </citation>
    <scope>NUCLEOTIDE SEQUENCE [LARGE SCALE GENOMIC DNA]</scope>
    <source>
        <strain evidence="2 3">Z1-20</strain>
    </source>
</reference>
<evidence type="ECO:0000259" key="1">
    <source>
        <dbReference type="Pfam" id="PF11716"/>
    </source>
</evidence>
<comment type="caution">
    <text evidence="2">The sequence shown here is derived from an EMBL/GenBank/DDBJ whole genome shotgun (WGS) entry which is preliminary data.</text>
</comment>
<dbReference type="EMBL" id="JADNYM010000009">
    <property type="protein sequence ID" value="MBG0739444.1"/>
    <property type="molecule type" value="Genomic_DNA"/>
</dbReference>
<dbReference type="Proteomes" id="UP000655366">
    <property type="component" value="Unassembled WGS sequence"/>
</dbReference>
<dbReference type="AlphaFoldDB" id="A0A931CQ35"/>
<evidence type="ECO:0000313" key="3">
    <source>
        <dbReference type="Proteomes" id="UP000655366"/>
    </source>
</evidence>
<dbReference type="InterPro" id="IPR024344">
    <property type="entry name" value="MDMPI_metal-binding"/>
</dbReference>